<feature type="compositionally biased region" description="Polar residues" evidence="1">
    <location>
        <begin position="120"/>
        <end position="139"/>
    </location>
</feature>
<reference evidence="2" key="1">
    <citation type="submission" date="2018-01" db="EMBL/GenBank/DDBJ databases">
        <title>An insight into the sialome of Amazonian anophelines.</title>
        <authorList>
            <person name="Ribeiro J.M."/>
            <person name="Scarpassa V."/>
            <person name="Calvo E."/>
        </authorList>
    </citation>
    <scope>NUCLEOTIDE SEQUENCE</scope>
    <source>
        <tissue evidence="2">Salivary glands</tissue>
    </source>
</reference>
<name>A0A2M4C6V2_9DIPT</name>
<evidence type="ECO:0000313" key="2">
    <source>
        <dbReference type="EMBL" id="MBW60965.1"/>
    </source>
</evidence>
<dbReference type="EMBL" id="GGFJ01011824">
    <property type="protein sequence ID" value="MBW60965.1"/>
    <property type="molecule type" value="Transcribed_RNA"/>
</dbReference>
<proteinExistence type="predicted"/>
<sequence length="139" mass="15588">MWVGWFSLLPVVLGLDRPRTAGGKMWNPWMPYHPPHPHCARIHTTGRRFKARELAEAADLLPIPRTVTGWRGGGGDARRLFYFSNRFTHFTQHISSVRAASDRLHQISPRPSDFLPGAVCTSSSSSFPGQPTKNPVDNE</sequence>
<organism evidence="2">
    <name type="scientific">Anopheles marajoara</name>
    <dbReference type="NCBI Taxonomy" id="58244"/>
    <lineage>
        <taxon>Eukaryota</taxon>
        <taxon>Metazoa</taxon>
        <taxon>Ecdysozoa</taxon>
        <taxon>Arthropoda</taxon>
        <taxon>Hexapoda</taxon>
        <taxon>Insecta</taxon>
        <taxon>Pterygota</taxon>
        <taxon>Neoptera</taxon>
        <taxon>Endopterygota</taxon>
        <taxon>Diptera</taxon>
        <taxon>Nematocera</taxon>
        <taxon>Culicoidea</taxon>
        <taxon>Culicidae</taxon>
        <taxon>Anophelinae</taxon>
        <taxon>Anopheles</taxon>
    </lineage>
</organism>
<feature type="region of interest" description="Disordered" evidence="1">
    <location>
        <begin position="118"/>
        <end position="139"/>
    </location>
</feature>
<evidence type="ECO:0000256" key="1">
    <source>
        <dbReference type="SAM" id="MobiDB-lite"/>
    </source>
</evidence>
<accession>A0A2M4C6V2</accession>
<dbReference type="AlphaFoldDB" id="A0A2M4C6V2"/>
<protein>
    <submittedName>
        <fullName evidence="2">Putative secreted protein</fullName>
    </submittedName>
</protein>